<evidence type="ECO:0000313" key="1">
    <source>
        <dbReference type="EMBL" id="DAE29207.1"/>
    </source>
</evidence>
<accession>A0A8S5RCY4</accession>
<reference evidence="1" key="1">
    <citation type="journal article" date="2021" name="Proc. Natl. Acad. Sci. U.S.A.">
        <title>A Catalog of Tens of Thousands of Viruses from Human Metagenomes Reveals Hidden Associations with Chronic Diseases.</title>
        <authorList>
            <person name="Tisza M.J."/>
            <person name="Buck C.B."/>
        </authorList>
    </citation>
    <scope>NUCLEOTIDE SEQUENCE</scope>
    <source>
        <strain evidence="1">Ctx9V1</strain>
    </source>
</reference>
<sequence>MILRFMPASLSAIVLLPKNNLLTSILLLSSTA</sequence>
<dbReference type="EMBL" id="BK059093">
    <property type="protein sequence ID" value="DAE29207.1"/>
    <property type="molecule type" value="Genomic_DNA"/>
</dbReference>
<name>A0A8S5RCY4_9VIRU</name>
<protein>
    <submittedName>
        <fullName evidence="1">Uncharacterized protein</fullName>
    </submittedName>
</protein>
<proteinExistence type="predicted"/>
<organism evidence="1">
    <name type="scientific">virus sp. ctx9V1</name>
    <dbReference type="NCBI Taxonomy" id="2828001"/>
    <lineage>
        <taxon>Viruses</taxon>
    </lineage>
</organism>